<name>B7LUC4_ESCF3</name>
<evidence type="ECO:0000313" key="2">
    <source>
        <dbReference type="Proteomes" id="UP000000745"/>
    </source>
</evidence>
<gene>
    <name evidence="1" type="ordered locus">EFER_2076</name>
</gene>
<organism evidence="1 2">
    <name type="scientific">Escherichia fergusonii (strain ATCC 35469 / DSM 13698 / CCUG 18766 / IAM 14443 / JCM 21226 / LMG 7866 / NBRC 102419 / NCTC 12128 / CDC 0568-73)</name>
    <dbReference type="NCBI Taxonomy" id="585054"/>
    <lineage>
        <taxon>Bacteria</taxon>
        <taxon>Pseudomonadati</taxon>
        <taxon>Pseudomonadota</taxon>
        <taxon>Gammaproteobacteria</taxon>
        <taxon>Enterobacterales</taxon>
        <taxon>Enterobacteriaceae</taxon>
        <taxon>Escherichia</taxon>
    </lineage>
</organism>
<sequence>MQLASIASLELSTPLIFINSRSHTDSPGIVPSHPEDALRTLQILLPYLTSNKLFAAKVNTLKLPVIYPTKFRIYLSSYTNHRHSILLCRILATGMNIYLLCKVGV</sequence>
<accession>B7LUC4</accession>
<proteinExistence type="predicted"/>
<evidence type="ECO:0000313" key="1">
    <source>
        <dbReference type="EMBL" id="CAQ89579.1"/>
    </source>
</evidence>
<dbReference type="HOGENOM" id="CLU_2232517_0_0_6"/>
<dbReference type="EMBL" id="CU928158">
    <property type="protein sequence ID" value="CAQ89579.1"/>
    <property type="molecule type" value="Genomic_DNA"/>
</dbReference>
<reference evidence="2" key="1">
    <citation type="journal article" date="2009" name="PLoS Genet.">
        <title>Organised genome dynamics in the Escherichia coli species results in highly diverse adaptive paths.</title>
        <authorList>
            <person name="Touchon M."/>
            <person name="Hoede C."/>
            <person name="Tenaillon O."/>
            <person name="Barbe V."/>
            <person name="Baeriswyl S."/>
            <person name="Bidet P."/>
            <person name="Bingen E."/>
            <person name="Bonacorsi S."/>
            <person name="Bouchier C."/>
            <person name="Bouvet O."/>
            <person name="Calteau A."/>
            <person name="Chiapello H."/>
            <person name="Clermont O."/>
            <person name="Cruveiller S."/>
            <person name="Danchin A."/>
            <person name="Diard M."/>
            <person name="Dossat C."/>
            <person name="Karoui M.E."/>
            <person name="Frapy E."/>
            <person name="Garry L."/>
            <person name="Ghigo J.M."/>
            <person name="Gilles A.M."/>
            <person name="Johnson J."/>
            <person name="Le Bouguenec C."/>
            <person name="Lescat M."/>
            <person name="Mangenot S."/>
            <person name="Martinez-Jehanne V."/>
            <person name="Matic I."/>
            <person name="Nassif X."/>
            <person name="Oztas S."/>
            <person name="Petit M.A."/>
            <person name="Pichon C."/>
            <person name="Rouy Z."/>
            <person name="Ruf C.S."/>
            <person name="Schneider D."/>
            <person name="Tourret J."/>
            <person name="Vacherie B."/>
            <person name="Vallenet D."/>
            <person name="Medigue C."/>
            <person name="Rocha E.P.C."/>
            <person name="Denamur E."/>
        </authorList>
    </citation>
    <scope>NUCLEOTIDE SEQUENCE [LARGE SCALE GENOMIC DNA]</scope>
    <source>
        <strain evidence="2">ATCC 35469 / DSM 13698 / BCRC 15582 / CCUG 18766 / IAM 14443 / JCM 21226 / LMG 7866 / NBRC 102419 / NCTC 12128 / CDC 0568-73</strain>
    </source>
</reference>
<dbReference type="Proteomes" id="UP000000745">
    <property type="component" value="Chromosome"/>
</dbReference>
<dbReference type="KEGG" id="efe:EFER_2076"/>
<keyword evidence="2" id="KW-1185">Reference proteome</keyword>
<dbReference type="AlphaFoldDB" id="B7LUC4"/>
<protein>
    <submittedName>
        <fullName evidence="1">Uncharacterized protein</fullName>
    </submittedName>
</protein>